<accession>A0A0G0UHR1</accession>
<dbReference type="Proteomes" id="UP000033908">
    <property type="component" value="Unassembled WGS sequence"/>
</dbReference>
<evidence type="ECO:0000313" key="2">
    <source>
        <dbReference type="Proteomes" id="UP000033908"/>
    </source>
</evidence>
<protein>
    <submittedName>
        <fullName evidence="1">Uncharacterized protein</fullName>
    </submittedName>
</protein>
<proteinExistence type="predicted"/>
<reference evidence="1 2" key="1">
    <citation type="journal article" date="2015" name="Nature">
        <title>rRNA introns, odd ribosomes, and small enigmatic genomes across a large radiation of phyla.</title>
        <authorList>
            <person name="Brown C.T."/>
            <person name="Hug L.A."/>
            <person name="Thomas B.C."/>
            <person name="Sharon I."/>
            <person name="Castelle C.J."/>
            <person name="Singh A."/>
            <person name="Wilkins M.J."/>
            <person name="Williams K.H."/>
            <person name="Banfield J.F."/>
        </authorList>
    </citation>
    <scope>NUCLEOTIDE SEQUENCE [LARGE SCALE GENOMIC DNA]</scope>
</reference>
<gene>
    <name evidence="1" type="ORF">UU37_C0005G0015</name>
</gene>
<evidence type="ECO:0000313" key="1">
    <source>
        <dbReference type="EMBL" id="KKR88369.1"/>
    </source>
</evidence>
<dbReference type="AlphaFoldDB" id="A0A0G0UHR1"/>
<name>A0A0G0UHR1_9BACT</name>
<dbReference type="EMBL" id="LCAJ01000005">
    <property type="protein sequence ID" value="KKR88369.1"/>
    <property type="molecule type" value="Genomic_DNA"/>
</dbReference>
<organism evidence="1 2">
    <name type="scientific">Candidatus Gottesmanbacteria bacterium GW2011_GWA2_41_12</name>
    <dbReference type="NCBI Taxonomy" id="1618440"/>
    <lineage>
        <taxon>Bacteria</taxon>
        <taxon>Candidatus Gottesmaniibacteriota</taxon>
    </lineage>
</organism>
<sequence>MTQPVMRPAEQASDRNIVTLNTQGRTRVRLESSQLAMLGDPMRSRVGRNVGSVPEFSNQILRNQPDLQTAGVSTDQMLDVLDHEVVLAVNTLRSLVLPISEEADITRRDTIRDWVVGLGTQRNPGLAPLLKNIGLPQIGRGEGSVVTETSIKEVTQRGSVVELENEEFSHLTEFQRRRVGTQAAGVLEFSDLMVALRPQLTELHLTDEQVMDVMDHSLTNAMNVVRGLTAPINDKSGIENRDALRDWVAGLAHKAEPGLAPISSSFGQPAVSL</sequence>
<comment type="caution">
    <text evidence="1">The sequence shown here is derived from an EMBL/GenBank/DDBJ whole genome shotgun (WGS) entry which is preliminary data.</text>
</comment>